<evidence type="ECO:0000313" key="2">
    <source>
        <dbReference type="Proteomes" id="UP000011747"/>
    </source>
</evidence>
<dbReference type="PATRIC" id="fig|665952.3.peg.843"/>
<reference evidence="1 2" key="1">
    <citation type="submission" date="2011-09" db="EMBL/GenBank/DDBJ databases">
        <title>The Genome Sequence of Bacillus smithii 7_3_47FAA.</title>
        <authorList>
            <consortium name="The Broad Institute Genome Sequencing Platform"/>
            <person name="Earl A."/>
            <person name="Ward D."/>
            <person name="Feldgarden M."/>
            <person name="Gevers D."/>
            <person name="Daigneault M."/>
            <person name="Strauss J."/>
            <person name="Allen-Vercoe E."/>
            <person name="Young S.K."/>
            <person name="Zeng Q."/>
            <person name="Gargeya S."/>
            <person name="Fitzgerald M."/>
            <person name="Haas B."/>
            <person name="Abouelleil A."/>
            <person name="Alvarado L."/>
            <person name="Arachchi H.M."/>
            <person name="Berlin A."/>
            <person name="Brown A."/>
            <person name="Chapman S.B."/>
            <person name="Chen Z."/>
            <person name="Dunbar C."/>
            <person name="Freedman E."/>
            <person name="Gearin G."/>
            <person name="Goldberg J."/>
            <person name="Griggs A."/>
            <person name="Gujja S."/>
            <person name="Heiman D."/>
            <person name="Howarth C."/>
            <person name="Larson L."/>
            <person name="Lui A."/>
            <person name="MacDonald P.J.P."/>
            <person name="Montmayeur A."/>
            <person name="Murphy C."/>
            <person name="Neiman D."/>
            <person name="Pearson M."/>
            <person name="Priest M."/>
            <person name="Roberts A."/>
            <person name="Saif S."/>
            <person name="Shea T."/>
            <person name="Shenoy N."/>
            <person name="Sisk P."/>
            <person name="Stolte C."/>
            <person name="Sykes S."/>
            <person name="Wortman J."/>
            <person name="Nusbaum C."/>
            <person name="Birren B."/>
        </authorList>
    </citation>
    <scope>NUCLEOTIDE SEQUENCE [LARGE SCALE GENOMIC DNA]</scope>
    <source>
        <strain evidence="1 2">7_3_47FAA</strain>
    </source>
</reference>
<protein>
    <recommendedName>
        <fullName evidence="3">HK97 family phage major capsid protein</fullName>
    </recommendedName>
</protein>
<accession>G9QIQ5</accession>
<keyword evidence="2" id="KW-1185">Reference proteome</keyword>
<comment type="caution">
    <text evidence="1">The sequence shown here is derived from an EMBL/GenBank/DDBJ whole genome shotgun (WGS) entry which is preliminary data.</text>
</comment>
<dbReference type="Proteomes" id="UP000011747">
    <property type="component" value="Unassembled WGS sequence"/>
</dbReference>
<evidence type="ECO:0008006" key="3">
    <source>
        <dbReference type="Google" id="ProtNLM"/>
    </source>
</evidence>
<dbReference type="AlphaFoldDB" id="G9QIQ5"/>
<dbReference type="EMBL" id="ACWF01000042">
    <property type="protein sequence ID" value="EHL78973.1"/>
    <property type="molecule type" value="Genomic_DNA"/>
</dbReference>
<dbReference type="HOGENOM" id="CLU_058048_1_0_9"/>
<gene>
    <name evidence="1" type="ORF">HMPREF1015_02982</name>
</gene>
<dbReference type="RefSeq" id="WP_003353132.1">
    <property type="nucleotide sequence ID" value="NZ_JH414744.1"/>
</dbReference>
<sequence>MFKSSNFTNAEQVSLSQEIALIGVQSTPLTSLLLAKGTEKATSTVYTWREKTLDKTDDISAVEGDETTVFQESARRELNNVLQIFKKGASISGTALAMKSTQFAEEVADRLLELKINMEKALINSLKNDGSTSPFIRRMSGLIEFAEPSNAVSVTGAVTEDTIKQAMRKLWEQDLAEGSYYCLVNADIKEQIDSIYKDRYNYNHLTTNFGLVVDSINTNYGTVNIALSKHVPADKAIFFNDSYLNLAYLREPVFEPLAKTGDSVKGQVVAEATLKVASPKAVAVLTVSE</sequence>
<dbReference type="InterPro" id="IPR035198">
    <property type="entry name" value="SU10_MCP"/>
</dbReference>
<proteinExistence type="predicted"/>
<name>G9QIQ5_9BACI</name>
<dbReference type="Pfam" id="PF17236">
    <property type="entry name" value="SU10_MCP"/>
    <property type="match status" value="1"/>
</dbReference>
<evidence type="ECO:0000313" key="1">
    <source>
        <dbReference type="EMBL" id="EHL78973.1"/>
    </source>
</evidence>
<organism evidence="1 2">
    <name type="scientific">Bacillus smithii 7_3_47FAA</name>
    <dbReference type="NCBI Taxonomy" id="665952"/>
    <lineage>
        <taxon>Bacteria</taxon>
        <taxon>Bacillati</taxon>
        <taxon>Bacillota</taxon>
        <taxon>Bacilli</taxon>
        <taxon>Bacillales</taxon>
        <taxon>Bacillaceae</taxon>
        <taxon>Bacillus</taxon>
    </lineage>
</organism>